<organism evidence="1 2">
    <name type="scientific">Pseudovibrio denitrificans</name>
    <dbReference type="NCBI Taxonomy" id="258256"/>
    <lineage>
        <taxon>Bacteria</taxon>
        <taxon>Pseudomonadati</taxon>
        <taxon>Pseudomonadota</taxon>
        <taxon>Alphaproteobacteria</taxon>
        <taxon>Hyphomicrobiales</taxon>
        <taxon>Stappiaceae</taxon>
        <taxon>Pseudovibrio</taxon>
    </lineage>
</organism>
<dbReference type="AlphaFoldDB" id="A0A1I7D2A1"/>
<gene>
    <name evidence="1" type="ORF">SAMN05444141_107200</name>
</gene>
<name>A0A1I7D2A1_9HYPH</name>
<protein>
    <submittedName>
        <fullName evidence="1">Uncharacterized protein</fullName>
    </submittedName>
</protein>
<reference evidence="2" key="1">
    <citation type="submission" date="2016-10" db="EMBL/GenBank/DDBJ databases">
        <authorList>
            <person name="Varghese N."/>
            <person name="Submissions S."/>
        </authorList>
    </citation>
    <scope>NUCLEOTIDE SEQUENCE [LARGE SCALE GENOMIC DNA]</scope>
    <source>
        <strain evidence="2">DSM 17465</strain>
    </source>
</reference>
<accession>A0A1I7D2A1</accession>
<dbReference type="EMBL" id="FPBD01000007">
    <property type="protein sequence ID" value="SFU05825.1"/>
    <property type="molecule type" value="Genomic_DNA"/>
</dbReference>
<keyword evidence="2" id="KW-1185">Reference proteome</keyword>
<sequence>MSRSVLVLQYRNKKSLAWFTQDVRLAYDFPNACV</sequence>
<evidence type="ECO:0000313" key="1">
    <source>
        <dbReference type="EMBL" id="SFU05825.1"/>
    </source>
</evidence>
<dbReference type="Proteomes" id="UP000183371">
    <property type="component" value="Unassembled WGS sequence"/>
</dbReference>
<proteinExistence type="predicted"/>
<evidence type="ECO:0000313" key="2">
    <source>
        <dbReference type="Proteomes" id="UP000183371"/>
    </source>
</evidence>